<dbReference type="Proteomes" id="UP000679690">
    <property type="component" value="Unassembled WGS sequence"/>
</dbReference>
<dbReference type="EMBL" id="JAGFNS010000009">
    <property type="protein sequence ID" value="MBO3738900.1"/>
    <property type="molecule type" value="Genomic_DNA"/>
</dbReference>
<evidence type="ECO:0000256" key="1">
    <source>
        <dbReference type="SAM" id="MobiDB-lite"/>
    </source>
</evidence>
<dbReference type="RefSeq" id="WP_208468073.1">
    <property type="nucleotide sequence ID" value="NZ_JAGFNS010000009.1"/>
</dbReference>
<organism evidence="2 3">
    <name type="scientific">Actinoplanes flavus</name>
    <dbReference type="NCBI Taxonomy" id="2820290"/>
    <lineage>
        <taxon>Bacteria</taxon>
        <taxon>Bacillati</taxon>
        <taxon>Actinomycetota</taxon>
        <taxon>Actinomycetes</taxon>
        <taxon>Micromonosporales</taxon>
        <taxon>Micromonosporaceae</taxon>
        <taxon>Actinoplanes</taxon>
    </lineage>
</organism>
<protein>
    <recommendedName>
        <fullName evidence="4">Secreted protein</fullName>
    </recommendedName>
</protein>
<keyword evidence="3" id="KW-1185">Reference proteome</keyword>
<evidence type="ECO:0000313" key="3">
    <source>
        <dbReference type="Proteomes" id="UP000679690"/>
    </source>
</evidence>
<feature type="region of interest" description="Disordered" evidence="1">
    <location>
        <begin position="823"/>
        <end position="891"/>
    </location>
</feature>
<reference evidence="2 3" key="1">
    <citation type="submission" date="2021-03" db="EMBL/GenBank/DDBJ databases">
        <title>Actinoplanes flavus sp. nov., a novel actinomycete isolated from Coconut Palm rhizosphere soil.</title>
        <authorList>
            <person name="Luo X."/>
        </authorList>
    </citation>
    <scope>NUCLEOTIDE SEQUENCE [LARGE SCALE GENOMIC DNA]</scope>
    <source>
        <strain evidence="2 3">NEAU-H7</strain>
    </source>
</reference>
<comment type="caution">
    <text evidence="2">The sequence shown here is derived from an EMBL/GenBank/DDBJ whole genome shotgun (WGS) entry which is preliminary data.</text>
</comment>
<name>A0ABS3UJF1_9ACTN</name>
<proteinExistence type="predicted"/>
<feature type="compositionally biased region" description="Low complexity" evidence="1">
    <location>
        <begin position="875"/>
        <end position="891"/>
    </location>
</feature>
<feature type="compositionally biased region" description="Low complexity" evidence="1">
    <location>
        <begin position="823"/>
        <end position="859"/>
    </location>
</feature>
<gene>
    <name evidence="2" type="ORF">J5X75_15340</name>
</gene>
<accession>A0ABS3UJF1</accession>
<evidence type="ECO:0008006" key="4">
    <source>
        <dbReference type="Google" id="ProtNLM"/>
    </source>
</evidence>
<sequence length="1002" mass="105549">MTLAVDMLDRRVQSGDHVGAARLLLHISEEERLAYFKTVEAAVKGADPRVWWRAEVNPAPAYALAVIGTAPSVAKAATLLNHRSLRDRWRLIPVDHFLAIARARKLDWLGDLGTRLTRRLPTRTNFDTGEWSVLASIMRAGGVEPPVTEGIVHGWLLALLRSRGDRGRERPPLNVRMREDPYLDLLLPAVFEMDGLGADITHSSWGEPEGPPSPAHHFPTAVVSLVAEGRLERKDILTALVDRLVRGDKPNALRPFVLLHDELAPTVDEIAGHALDYARMLADSAGPVATLAQRALRTLDDAGRLDRETLLDTSATVLLRKEKTLVKAQISWLEKVARREPGRAGEVFETIAVAFGHPALELQERALTLIGKQAPRLGPELLARLADAAQVLTGDLPARAAELFGVATPEAGSTGVPSLPPPAGPAQMPPPIATAAELAEEVVALLHEQSGVRWERVLAALVALHARDGRDTLATALTPVMKRYPGWFAESQWNSGSPFVCLATAIRMVIDAPRHDSTHQRLYSAVRVAWQEGRRGGVDSKLSDRPDGVLALRAAEVAVHLNGSMMPMLVATPTRVNGSLDPAALLERLSRADAEGWQPWPFDLEQALLRLPRAPVPPEVAAGAAALASAAGRQFAQWLASGGLPDPVSEPFTQFGDRRAHGGYTWDAPVPRRLAARLRPSRDGGLRLERQLLTLDPFKYPVYMPDDFKGAEEVLAMVLPHHREVAAAWALGEVASAADQGQKGPGRLLPLLADGTGPIGPAMATALAYTFGAKHEPDRAAAVDAFLTLAATAVSPTADDPTATTALTAEGLAVTASLTADDPTATTAPSADGPTAAASSAGGPATTAPTAQGLTATTASGAEGPATAGSSAAQGPTATEGRTAAGRPGAAGRGATFAGAVGAVLGDLCSDGTVKLSRVVPGLADAHRAGASVAVWELLTAALPELLAAKPRSLPDLLELASQVAVTISARGEIPGLAAEAARPGSARLTQEAKRLRSLLTP</sequence>
<evidence type="ECO:0000313" key="2">
    <source>
        <dbReference type="EMBL" id="MBO3738900.1"/>
    </source>
</evidence>